<feature type="chain" id="PRO_5045921246" evidence="4">
    <location>
        <begin position="27"/>
        <end position="257"/>
    </location>
</feature>
<reference evidence="6" key="1">
    <citation type="submission" date="2023-05" db="EMBL/GenBank/DDBJ databases">
        <title>Sedimentitalea sp. nov. JM2-8.</title>
        <authorList>
            <person name="Huang J."/>
        </authorList>
    </citation>
    <scope>NUCLEOTIDE SEQUENCE [LARGE SCALE GENOMIC DNA]</scope>
    <source>
        <strain evidence="6">KHS03</strain>
    </source>
</reference>
<dbReference type="PANTHER" id="PTHR30632">
    <property type="entry name" value="MOLYBDATE-BINDING PERIPLASMIC PROTEIN"/>
    <property type="match status" value="1"/>
</dbReference>
<evidence type="ECO:0000256" key="3">
    <source>
        <dbReference type="ARBA" id="ARBA00022729"/>
    </source>
</evidence>
<dbReference type="InterPro" id="IPR005950">
    <property type="entry name" value="ModA"/>
</dbReference>
<dbReference type="Pfam" id="PF13531">
    <property type="entry name" value="SBP_bac_11"/>
    <property type="match status" value="1"/>
</dbReference>
<feature type="signal peptide" evidence="4">
    <location>
        <begin position="1"/>
        <end position="26"/>
    </location>
</feature>
<dbReference type="RefSeq" id="WP_316772456.1">
    <property type="nucleotide sequence ID" value="NZ_JASMWN010000001.1"/>
</dbReference>
<evidence type="ECO:0000313" key="5">
    <source>
        <dbReference type="EMBL" id="MDU9002518.1"/>
    </source>
</evidence>
<comment type="similarity">
    <text evidence="1">Belongs to the bacterial solute-binding protein ModA family.</text>
</comment>
<keyword evidence="3 4" id="KW-0732">Signal</keyword>
<evidence type="ECO:0000256" key="4">
    <source>
        <dbReference type="SAM" id="SignalP"/>
    </source>
</evidence>
<evidence type="ECO:0000256" key="1">
    <source>
        <dbReference type="ARBA" id="ARBA00009175"/>
    </source>
</evidence>
<comment type="caution">
    <text evidence="5">The sequence shown here is derived from an EMBL/GenBank/DDBJ whole genome shotgun (WGS) entry which is preliminary data.</text>
</comment>
<dbReference type="Proteomes" id="UP001255416">
    <property type="component" value="Unassembled WGS sequence"/>
</dbReference>
<dbReference type="SUPFAM" id="SSF53850">
    <property type="entry name" value="Periplasmic binding protein-like II"/>
    <property type="match status" value="1"/>
</dbReference>
<name>A0ABU3V8T8_9RHOB</name>
<keyword evidence="6" id="KW-1185">Reference proteome</keyword>
<dbReference type="EMBL" id="JASMWN010000001">
    <property type="protein sequence ID" value="MDU9002518.1"/>
    <property type="molecule type" value="Genomic_DNA"/>
</dbReference>
<dbReference type="Gene3D" id="3.40.190.10">
    <property type="entry name" value="Periplasmic binding protein-like II"/>
    <property type="match status" value="2"/>
</dbReference>
<dbReference type="PIRSF" id="PIRSF004846">
    <property type="entry name" value="ModA"/>
    <property type="match status" value="1"/>
</dbReference>
<dbReference type="InterPro" id="IPR050682">
    <property type="entry name" value="ModA/WtpA"/>
</dbReference>
<dbReference type="NCBIfam" id="TIGR01256">
    <property type="entry name" value="modA"/>
    <property type="match status" value="1"/>
</dbReference>
<organism evidence="5 6">
    <name type="scientific">Sedimentitalea todarodis</name>
    <dbReference type="NCBI Taxonomy" id="1631240"/>
    <lineage>
        <taxon>Bacteria</taxon>
        <taxon>Pseudomonadati</taxon>
        <taxon>Pseudomonadota</taxon>
        <taxon>Alphaproteobacteria</taxon>
        <taxon>Rhodobacterales</taxon>
        <taxon>Paracoccaceae</taxon>
        <taxon>Sedimentitalea</taxon>
    </lineage>
</organism>
<evidence type="ECO:0000256" key="2">
    <source>
        <dbReference type="ARBA" id="ARBA00022723"/>
    </source>
</evidence>
<dbReference type="PANTHER" id="PTHR30632:SF17">
    <property type="entry name" value="MOLYBDATE-BINDING PROTEIN MODA"/>
    <property type="match status" value="1"/>
</dbReference>
<protein>
    <submittedName>
        <fullName evidence="5">Molybdate ABC transporter substrate-binding protein</fullName>
    </submittedName>
</protein>
<sequence>MLHHWSRRLFLAMSLAAMITPFVTKAETPVTVFAAASLKSALDELAATYADPVHISYGGSSTLARQIQHGAPADLFISANAAWMDVLEQDGLIVAASRRTLLTNRLVLIAGPDVDPDLTIEPGFDLAAALGQDHLAMALIDAVPAGIYGAAALRSLGVWEQVAHRVAQTDNVRAALMLVVLGEAPYGVVYATDAEASPDVRVVGMFPEGSHPPIRYPAAPITGANPAPAQAFLDFLLTPEAGEVFQKHGFGLPGDGA</sequence>
<keyword evidence="2" id="KW-0479">Metal-binding</keyword>
<accession>A0ABU3V8T8</accession>
<evidence type="ECO:0000313" key="6">
    <source>
        <dbReference type="Proteomes" id="UP001255416"/>
    </source>
</evidence>
<proteinExistence type="inferred from homology"/>
<gene>
    <name evidence="5" type="primary">modA</name>
    <name evidence="5" type="ORF">QO231_01480</name>
</gene>